<keyword evidence="5" id="KW-0732">Signal</keyword>
<keyword evidence="3 4" id="KW-0408">Iron</keyword>
<evidence type="ECO:0000259" key="6">
    <source>
        <dbReference type="PROSITE" id="PS51007"/>
    </source>
</evidence>
<evidence type="ECO:0000256" key="5">
    <source>
        <dbReference type="SAM" id="SignalP"/>
    </source>
</evidence>
<gene>
    <name evidence="7" type="ORF">GTK09_22240</name>
</gene>
<reference evidence="7 8" key="1">
    <citation type="submission" date="2020-01" db="EMBL/GenBank/DDBJ databases">
        <title>Jiella pacifica sp. nov.</title>
        <authorList>
            <person name="Xue Z."/>
            <person name="Zhu S."/>
            <person name="Chen J."/>
            <person name="Yang J."/>
        </authorList>
    </citation>
    <scope>NUCLEOTIDE SEQUENCE [LARGE SCALE GENOMIC DNA]</scope>
    <source>
        <strain evidence="7 8">40Bstr34</strain>
    </source>
</reference>
<feature type="domain" description="Cytochrome c" evidence="6">
    <location>
        <begin position="81"/>
        <end position="169"/>
    </location>
</feature>
<name>A0A6N9T760_9HYPH</name>
<evidence type="ECO:0000256" key="1">
    <source>
        <dbReference type="ARBA" id="ARBA00022617"/>
    </source>
</evidence>
<evidence type="ECO:0000256" key="2">
    <source>
        <dbReference type="ARBA" id="ARBA00022723"/>
    </source>
</evidence>
<protein>
    <submittedName>
        <fullName evidence="7">C-type cytochrome</fullName>
    </submittedName>
</protein>
<keyword evidence="2 4" id="KW-0479">Metal-binding</keyword>
<sequence>MSKFRKLAFLAGLFGATLAAHAQDTAKKAEAAEGPVTDAALSTDARAGSRLGLGRVATPDEVAAWDIDVRPDGKGLPVGKGTVSDGETIFAEQCASCHGDFGEGRDRWPQLAGGFDTLTRDRPVKTVGSYWPYLSTVYDYVHRAMPFGNARSLSNDDVYALTAYVLYLNDIETDEDFELSNENFTAVTMPNAGTFVPDDRAEEQHYKDDADPCMTDCKPGPVKITMHAQVLDVTPEGGGDESGPAGGSVD</sequence>
<dbReference type="PROSITE" id="PS51007">
    <property type="entry name" value="CYTC"/>
    <property type="match status" value="1"/>
</dbReference>
<evidence type="ECO:0000313" key="7">
    <source>
        <dbReference type="EMBL" id="NDW07141.1"/>
    </source>
</evidence>
<dbReference type="GO" id="GO:0009055">
    <property type="term" value="F:electron transfer activity"/>
    <property type="evidence" value="ECO:0007669"/>
    <property type="project" value="InterPro"/>
</dbReference>
<dbReference type="PANTHER" id="PTHR35008">
    <property type="entry name" value="BLL4482 PROTEIN-RELATED"/>
    <property type="match status" value="1"/>
</dbReference>
<feature type="signal peptide" evidence="5">
    <location>
        <begin position="1"/>
        <end position="22"/>
    </location>
</feature>
<dbReference type="AlphaFoldDB" id="A0A6N9T760"/>
<dbReference type="InterPro" id="IPR051459">
    <property type="entry name" value="Cytochrome_c-type_DH"/>
</dbReference>
<dbReference type="Proteomes" id="UP000469011">
    <property type="component" value="Unassembled WGS sequence"/>
</dbReference>
<dbReference type="GO" id="GO:0046872">
    <property type="term" value="F:metal ion binding"/>
    <property type="evidence" value="ECO:0007669"/>
    <property type="project" value="UniProtKB-KW"/>
</dbReference>
<evidence type="ECO:0000256" key="4">
    <source>
        <dbReference type="PROSITE-ProRule" id="PRU00433"/>
    </source>
</evidence>
<dbReference type="EMBL" id="JAAAMG010000024">
    <property type="protein sequence ID" value="NDW07141.1"/>
    <property type="molecule type" value="Genomic_DNA"/>
</dbReference>
<feature type="chain" id="PRO_5027072234" evidence="5">
    <location>
        <begin position="23"/>
        <end position="250"/>
    </location>
</feature>
<dbReference type="RefSeq" id="WP_163465595.1">
    <property type="nucleotide sequence ID" value="NZ_JAAAMG010000024.1"/>
</dbReference>
<dbReference type="SUPFAM" id="SSF46626">
    <property type="entry name" value="Cytochrome c"/>
    <property type="match status" value="1"/>
</dbReference>
<dbReference type="Gene3D" id="1.10.760.10">
    <property type="entry name" value="Cytochrome c-like domain"/>
    <property type="match status" value="1"/>
</dbReference>
<dbReference type="InterPro" id="IPR009056">
    <property type="entry name" value="Cyt_c-like_dom"/>
</dbReference>
<keyword evidence="8" id="KW-1185">Reference proteome</keyword>
<evidence type="ECO:0000313" key="8">
    <source>
        <dbReference type="Proteomes" id="UP000469011"/>
    </source>
</evidence>
<dbReference type="Pfam" id="PF00034">
    <property type="entry name" value="Cytochrom_C"/>
    <property type="match status" value="1"/>
</dbReference>
<comment type="caution">
    <text evidence="7">The sequence shown here is derived from an EMBL/GenBank/DDBJ whole genome shotgun (WGS) entry which is preliminary data.</text>
</comment>
<dbReference type="InterPro" id="IPR036909">
    <property type="entry name" value="Cyt_c-like_dom_sf"/>
</dbReference>
<accession>A0A6N9T760</accession>
<keyword evidence="1 4" id="KW-0349">Heme</keyword>
<evidence type="ECO:0000256" key="3">
    <source>
        <dbReference type="ARBA" id="ARBA00023004"/>
    </source>
</evidence>
<proteinExistence type="predicted"/>
<dbReference type="GO" id="GO:0020037">
    <property type="term" value="F:heme binding"/>
    <property type="evidence" value="ECO:0007669"/>
    <property type="project" value="InterPro"/>
</dbReference>
<organism evidence="7 8">
    <name type="scientific">Jiella pacifica</name>
    <dbReference type="NCBI Taxonomy" id="2696469"/>
    <lineage>
        <taxon>Bacteria</taxon>
        <taxon>Pseudomonadati</taxon>
        <taxon>Pseudomonadota</taxon>
        <taxon>Alphaproteobacteria</taxon>
        <taxon>Hyphomicrobiales</taxon>
        <taxon>Aurantimonadaceae</taxon>
        <taxon>Jiella</taxon>
    </lineage>
</organism>
<dbReference type="PANTHER" id="PTHR35008:SF8">
    <property type="entry name" value="ALCOHOL DEHYDROGENASE CYTOCHROME C SUBUNIT"/>
    <property type="match status" value="1"/>
</dbReference>